<organism evidence="1">
    <name type="scientific">Cyclophora tenuis</name>
    <name type="common">Marine diatom</name>
    <dbReference type="NCBI Taxonomy" id="216820"/>
    <lineage>
        <taxon>Eukaryota</taxon>
        <taxon>Sar</taxon>
        <taxon>Stramenopiles</taxon>
        <taxon>Ochrophyta</taxon>
        <taxon>Bacillariophyta</taxon>
        <taxon>Fragilariophyceae</taxon>
        <taxon>Fragilariophycidae</taxon>
        <taxon>Cyclophorales</taxon>
        <taxon>Cyclophoraceae</taxon>
        <taxon>Cyclophora</taxon>
    </lineage>
</organism>
<evidence type="ECO:0000313" key="1">
    <source>
        <dbReference type="EMBL" id="CAD8934257.1"/>
    </source>
</evidence>
<proteinExistence type="predicted"/>
<name>A0A7S1D2I7_CYCTE</name>
<protein>
    <submittedName>
        <fullName evidence="1">Uncharacterized protein</fullName>
    </submittedName>
</protein>
<accession>A0A7S1D2I7</accession>
<gene>
    <name evidence="1" type="ORF">CTEN0397_LOCUS5290</name>
</gene>
<sequence>MSHQEKEEGEGRDLLLQSGEGGLRTLQEEQEVETFGNSTCDSFLTEIESSVQCGTDSNGTNTVLFPDSTCVAALQSLYVTNATAIRTVGSVIDTAKLTAWTEIQNQRGLGMALGYLDCLRLSTESLDVCMAGVHAETSIAAANAIVEANAALSVLIEDSGGTPQEQFTALCANVRALATADGEQCFPCVPCDTSIPGVECCSREDCLSLQVGDTCSANACVTEGNPRFTLSWEGISDLDLHVITPGGFHIDWTNTIDPTTGGELDRDSFPNEVTFWVENVYFPPETAPDGNYTYYVEHFNRDLQSDEWLVQVFVDGTVVQSHTGTNTSERFIFSYTQ</sequence>
<reference evidence="1" key="1">
    <citation type="submission" date="2021-01" db="EMBL/GenBank/DDBJ databases">
        <authorList>
            <person name="Corre E."/>
            <person name="Pelletier E."/>
            <person name="Niang G."/>
            <person name="Scheremetjew M."/>
            <person name="Finn R."/>
            <person name="Kale V."/>
            <person name="Holt S."/>
            <person name="Cochrane G."/>
            <person name="Meng A."/>
            <person name="Brown T."/>
            <person name="Cohen L."/>
        </authorList>
    </citation>
    <scope>NUCLEOTIDE SEQUENCE</scope>
    <source>
        <strain evidence="1">ECT3854</strain>
    </source>
</reference>
<dbReference type="AlphaFoldDB" id="A0A7S1D2I7"/>
<dbReference type="EMBL" id="HBFW01008123">
    <property type="protein sequence ID" value="CAD8934257.1"/>
    <property type="molecule type" value="Transcribed_RNA"/>
</dbReference>